<gene>
    <name evidence="6" type="primary">araR_2</name>
    <name evidence="6" type="ORF">BN990_01136</name>
</gene>
<accession>A0A024Q9H2</accession>
<comment type="caution">
    <text evidence="6">The sequence shown here is derived from an EMBL/GenBank/DDBJ whole genome shotgun (WGS) entry which is preliminary data.</text>
</comment>
<dbReference type="GO" id="GO:0003700">
    <property type="term" value="F:DNA-binding transcription factor activity"/>
    <property type="evidence" value="ECO:0007669"/>
    <property type="project" value="InterPro"/>
</dbReference>
<dbReference type="PRINTS" id="PR00035">
    <property type="entry name" value="HTHGNTR"/>
</dbReference>
<dbReference type="CDD" id="cd07377">
    <property type="entry name" value="WHTH_GntR"/>
    <property type="match status" value="1"/>
</dbReference>
<dbReference type="InterPro" id="IPR046335">
    <property type="entry name" value="LacI/GalR-like_sensor"/>
</dbReference>
<evidence type="ECO:0000256" key="3">
    <source>
        <dbReference type="ARBA" id="ARBA00023125"/>
    </source>
</evidence>
<evidence type="ECO:0000259" key="5">
    <source>
        <dbReference type="PROSITE" id="PS50949"/>
    </source>
</evidence>
<evidence type="ECO:0000256" key="4">
    <source>
        <dbReference type="ARBA" id="ARBA00023163"/>
    </source>
</evidence>
<dbReference type="Pfam" id="PF00392">
    <property type="entry name" value="GntR"/>
    <property type="match status" value="1"/>
</dbReference>
<dbReference type="AlphaFoldDB" id="A0A024Q9H2"/>
<reference evidence="7" key="2">
    <citation type="submission" date="2014-05" db="EMBL/GenBank/DDBJ databases">
        <title>Draft genome sequence of Virgibacillus massiliensis Vm-5.</title>
        <authorList>
            <person name="Khelaifia S."/>
            <person name="Croce O."/>
            <person name="Lagier J.C."/>
            <person name="Raoult D."/>
        </authorList>
    </citation>
    <scope>NUCLEOTIDE SEQUENCE [LARGE SCALE GENOMIC DNA]</scope>
    <source>
        <strain evidence="7">Vm-5</strain>
    </source>
</reference>
<dbReference type="RefSeq" id="WP_021289240.1">
    <property type="nucleotide sequence ID" value="NZ_BNER01000003.1"/>
</dbReference>
<dbReference type="Proteomes" id="UP000028875">
    <property type="component" value="Unassembled WGS sequence"/>
</dbReference>
<evidence type="ECO:0000313" key="6">
    <source>
        <dbReference type="EMBL" id="CDQ38860.1"/>
    </source>
</evidence>
<dbReference type="CDD" id="cd06267">
    <property type="entry name" value="PBP1_LacI_sugar_binding-like"/>
    <property type="match status" value="1"/>
</dbReference>
<dbReference type="FunFam" id="1.10.10.10:FF:000079">
    <property type="entry name" value="GntR family transcriptional regulator"/>
    <property type="match status" value="1"/>
</dbReference>
<evidence type="ECO:0000313" key="7">
    <source>
        <dbReference type="Proteomes" id="UP000028875"/>
    </source>
</evidence>
<reference evidence="6 7" key="1">
    <citation type="submission" date="2014-03" db="EMBL/GenBank/DDBJ databases">
        <authorList>
            <person name="Urmite Genomes U."/>
        </authorList>
    </citation>
    <scope>NUCLEOTIDE SEQUENCE [LARGE SCALE GENOMIC DNA]</scope>
    <source>
        <strain evidence="6 7">Vm-5</strain>
    </source>
</reference>
<sequence length="374" mass="42095">MKPLYEQVYESLKKDIVSERYKTGDQVPSEKELATTFQVSRITSKKALEKLAEEGFIYRKRGRGSFVKDSNQMETRSSHAESEGKPLFGLIVTAFDDSFGSGLITSIVEGSRDKCHFILKCSFGIPENEEKLVKELLDDGVEGLIVFPAKAEHYSSEILKMVINKFPFILIDRSFKGIAANSVSTDNKAAAKKGIDYLINKGHQEIGVLMPYYFKTTTIDDRLHGIVEAFSEKQLRVNRKIWCYDLKSTLPTPLAAKEEDIKVIKHFIRKHQDITALFALEYKIAVLAKVALTELSIEVPNDMSIICFDSPPWNTIEWNFTHLKQNENELGKLATQRLLAMYSGESQIVNERIPAKLIIGPTTSSCAVKDDSGV</sequence>
<feature type="domain" description="HTH gntR-type" evidence="5">
    <location>
        <begin position="2"/>
        <end position="70"/>
    </location>
</feature>
<name>A0A024Q9H2_9BACI</name>
<evidence type="ECO:0000256" key="1">
    <source>
        <dbReference type="ARBA" id="ARBA00022491"/>
    </source>
</evidence>
<dbReference type="Gene3D" id="3.40.50.2300">
    <property type="match status" value="2"/>
</dbReference>
<dbReference type="OrthoDB" id="9799482at2"/>
<dbReference type="PANTHER" id="PTHR30146">
    <property type="entry name" value="LACI-RELATED TRANSCRIPTIONAL REPRESSOR"/>
    <property type="match status" value="1"/>
</dbReference>
<dbReference type="STRING" id="1462526.BN990_01136"/>
<evidence type="ECO:0000256" key="2">
    <source>
        <dbReference type="ARBA" id="ARBA00023015"/>
    </source>
</evidence>
<dbReference type="eggNOG" id="COG1609">
    <property type="taxonomic scope" value="Bacteria"/>
</dbReference>
<keyword evidence="1" id="KW-0678">Repressor</keyword>
<dbReference type="InterPro" id="IPR028082">
    <property type="entry name" value="Peripla_BP_I"/>
</dbReference>
<dbReference type="Pfam" id="PF13377">
    <property type="entry name" value="Peripla_BP_3"/>
    <property type="match status" value="1"/>
</dbReference>
<keyword evidence="3" id="KW-0238">DNA-binding</keyword>
<dbReference type="EMBL" id="CCDP010000001">
    <property type="protein sequence ID" value="CDQ38860.1"/>
    <property type="molecule type" value="Genomic_DNA"/>
</dbReference>
<organism evidence="6 7">
    <name type="scientific">Virgibacillus massiliensis</name>
    <dbReference type="NCBI Taxonomy" id="1462526"/>
    <lineage>
        <taxon>Bacteria</taxon>
        <taxon>Bacillati</taxon>
        <taxon>Bacillota</taxon>
        <taxon>Bacilli</taxon>
        <taxon>Bacillales</taxon>
        <taxon>Bacillaceae</taxon>
        <taxon>Virgibacillus</taxon>
    </lineage>
</organism>
<dbReference type="SUPFAM" id="SSF53822">
    <property type="entry name" value="Periplasmic binding protein-like I"/>
    <property type="match status" value="1"/>
</dbReference>
<keyword evidence="2" id="KW-0805">Transcription regulation</keyword>
<dbReference type="Gene3D" id="1.10.10.10">
    <property type="entry name" value="Winged helix-like DNA-binding domain superfamily/Winged helix DNA-binding domain"/>
    <property type="match status" value="1"/>
</dbReference>
<dbReference type="InterPro" id="IPR000524">
    <property type="entry name" value="Tscrpt_reg_HTH_GntR"/>
</dbReference>
<dbReference type="InterPro" id="IPR036388">
    <property type="entry name" value="WH-like_DNA-bd_sf"/>
</dbReference>
<dbReference type="PROSITE" id="PS50949">
    <property type="entry name" value="HTH_GNTR"/>
    <property type="match status" value="1"/>
</dbReference>
<dbReference type="SUPFAM" id="SSF46785">
    <property type="entry name" value="Winged helix' DNA-binding domain"/>
    <property type="match status" value="1"/>
</dbReference>
<keyword evidence="7" id="KW-1185">Reference proteome</keyword>
<proteinExistence type="predicted"/>
<dbReference type="PANTHER" id="PTHR30146:SF95">
    <property type="entry name" value="RIBOSE OPERON REPRESSOR"/>
    <property type="match status" value="1"/>
</dbReference>
<dbReference type="GO" id="GO:0000976">
    <property type="term" value="F:transcription cis-regulatory region binding"/>
    <property type="evidence" value="ECO:0007669"/>
    <property type="project" value="TreeGrafter"/>
</dbReference>
<dbReference type="SMART" id="SM00345">
    <property type="entry name" value="HTH_GNTR"/>
    <property type="match status" value="1"/>
</dbReference>
<protein>
    <submittedName>
        <fullName evidence="6">Arabinose metabolism transcriptional repressor</fullName>
    </submittedName>
</protein>
<dbReference type="InterPro" id="IPR036390">
    <property type="entry name" value="WH_DNA-bd_sf"/>
</dbReference>
<keyword evidence="4" id="KW-0804">Transcription</keyword>